<dbReference type="GO" id="GO:1990281">
    <property type="term" value="C:efflux pump complex"/>
    <property type="evidence" value="ECO:0007669"/>
    <property type="project" value="TreeGrafter"/>
</dbReference>
<dbReference type="EMBL" id="FOQD01000006">
    <property type="protein sequence ID" value="SFI18632.1"/>
    <property type="molecule type" value="Genomic_DNA"/>
</dbReference>
<dbReference type="STRING" id="1576369.SAMN05421753_106191"/>
<name>A0A1I3G5U8_9PLAN</name>
<dbReference type="GO" id="GO:0015562">
    <property type="term" value="F:efflux transmembrane transporter activity"/>
    <property type="evidence" value="ECO:0007669"/>
    <property type="project" value="TreeGrafter"/>
</dbReference>
<dbReference type="SUPFAM" id="SSF111369">
    <property type="entry name" value="HlyD-like secretion proteins"/>
    <property type="match status" value="1"/>
</dbReference>
<reference evidence="2" key="1">
    <citation type="submission" date="2016-10" db="EMBL/GenBank/DDBJ databases">
        <authorList>
            <person name="Varghese N."/>
            <person name="Submissions S."/>
        </authorList>
    </citation>
    <scope>NUCLEOTIDE SEQUENCE [LARGE SCALE GENOMIC DNA]</scope>
    <source>
        <strain evidence="2">DSM 26348</strain>
    </source>
</reference>
<dbReference type="Proteomes" id="UP000199518">
    <property type="component" value="Unassembled WGS sequence"/>
</dbReference>
<evidence type="ECO:0000313" key="2">
    <source>
        <dbReference type="Proteomes" id="UP000199518"/>
    </source>
</evidence>
<dbReference type="Gene3D" id="2.40.30.170">
    <property type="match status" value="1"/>
</dbReference>
<dbReference type="RefSeq" id="WP_139228378.1">
    <property type="nucleotide sequence ID" value="NZ_FOQD01000006.1"/>
</dbReference>
<accession>A0A1I3G5U8</accession>
<dbReference type="PANTHER" id="PTHR30469:SF15">
    <property type="entry name" value="HLYD FAMILY OF SECRETION PROTEINS"/>
    <property type="match status" value="1"/>
</dbReference>
<organism evidence="1 2">
    <name type="scientific">Planctomicrobium piriforme</name>
    <dbReference type="NCBI Taxonomy" id="1576369"/>
    <lineage>
        <taxon>Bacteria</taxon>
        <taxon>Pseudomonadati</taxon>
        <taxon>Planctomycetota</taxon>
        <taxon>Planctomycetia</taxon>
        <taxon>Planctomycetales</taxon>
        <taxon>Planctomycetaceae</taxon>
        <taxon>Planctomicrobium</taxon>
    </lineage>
</organism>
<dbReference type="OrthoDB" id="289718at2"/>
<sequence>MRKYSIWQWTAICGLVFSPVQLTAGEIAVREPKLAFVDRVTFSVDRTGVIAKVPKEGEQLEAGQTVVQLKDEVPRAMLAVAEAKAQNDAPIEVASKTAEYARLDYEASLEANRKAGSSVAAYPPTHIARLKLNMEASDLKVKEAETEFEINRLSRDQAIAEMESFRIVTGINGVVTQVFKHPGEGVQQGEAIVQIVNPDKLRVEGFVNAQDAYLLKPGMPVQVSVTIPEQNNTTRELPIEGKLGFIDVTVQPLSNRVRVWAEIDNSEHRLREGLPVSMKIANEPAAPAPAPTESTDKK</sequence>
<gene>
    <name evidence="1" type="ORF">SAMN05421753_106191</name>
</gene>
<dbReference type="PANTHER" id="PTHR30469">
    <property type="entry name" value="MULTIDRUG RESISTANCE PROTEIN MDTA"/>
    <property type="match status" value="1"/>
</dbReference>
<keyword evidence="2" id="KW-1185">Reference proteome</keyword>
<evidence type="ECO:0000313" key="1">
    <source>
        <dbReference type="EMBL" id="SFI18632.1"/>
    </source>
</evidence>
<proteinExistence type="predicted"/>
<dbReference type="AlphaFoldDB" id="A0A1I3G5U8"/>
<protein>
    <submittedName>
        <fullName evidence="1">HlyD family secretion protein</fullName>
    </submittedName>
</protein>